<dbReference type="InterPro" id="IPR012902">
    <property type="entry name" value="N_methyl_site"/>
</dbReference>
<gene>
    <name evidence="7" type="ORF">HX822_30490</name>
</gene>
<dbReference type="AlphaFoldDB" id="A0A7Y8EMA6"/>
<evidence type="ECO:0000313" key="8">
    <source>
        <dbReference type="Proteomes" id="UP000531950"/>
    </source>
</evidence>
<evidence type="ECO:0000256" key="2">
    <source>
        <dbReference type="ARBA" id="ARBA00022481"/>
    </source>
</evidence>
<dbReference type="InterPro" id="IPR002416">
    <property type="entry name" value="T2SS_protein-GspH"/>
</dbReference>
<keyword evidence="2" id="KW-0488">Methylation</keyword>
<feature type="transmembrane region" description="Helical" evidence="6">
    <location>
        <begin position="7"/>
        <end position="31"/>
    </location>
</feature>
<dbReference type="GO" id="GO:0015628">
    <property type="term" value="P:protein secretion by the type II secretion system"/>
    <property type="evidence" value="ECO:0007669"/>
    <property type="project" value="InterPro"/>
</dbReference>
<dbReference type="PROSITE" id="PS00409">
    <property type="entry name" value="PROKAR_NTER_METHYL"/>
    <property type="match status" value="1"/>
</dbReference>
<dbReference type="Gene3D" id="3.55.40.10">
    <property type="entry name" value="minor pseudopilin epsh domain"/>
    <property type="match status" value="1"/>
</dbReference>
<reference evidence="7 8" key="1">
    <citation type="submission" date="2020-04" db="EMBL/GenBank/DDBJ databases">
        <title>Molecular characterization of pseudomonads from Agaricus bisporus reveal novel blotch 2 pathogens in Western Europe.</title>
        <authorList>
            <person name="Taparia T."/>
            <person name="Krijger M."/>
            <person name="Haynes E."/>
            <person name="Elpinstone J.G."/>
            <person name="Noble R."/>
            <person name="Van Der Wolf J."/>
        </authorList>
    </citation>
    <scope>NUCLEOTIDE SEQUENCE [LARGE SCALE GENOMIC DNA]</scope>
    <source>
        <strain evidence="7 8">IPO3782</strain>
    </source>
</reference>
<sequence length="155" mass="17144">MRRRCRGFTLLELMIVMVLAGVLLGMVTFAVGANPGRIARQDAEAIVRLVQQSRDRAVLEGVEYGVRLSTDGYRAVRLAGQDWQPVSRLYAWPAELRLRLEQEGQFMSLGADQGPAQLLALSSDETSEFSLTFFIQGKTVLRLSSDGIGQVVLDE</sequence>
<evidence type="ECO:0000256" key="5">
    <source>
        <dbReference type="ARBA" id="ARBA00023136"/>
    </source>
</evidence>
<dbReference type="GO" id="GO:0015627">
    <property type="term" value="C:type II protein secretion system complex"/>
    <property type="evidence" value="ECO:0007669"/>
    <property type="project" value="InterPro"/>
</dbReference>
<evidence type="ECO:0000313" key="7">
    <source>
        <dbReference type="EMBL" id="NWE17287.1"/>
    </source>
</evidence>
<comment type="caution">
    <text evidence="7">The sequence shown here is derived from an EMBL/GenBank/DDBJ whole genome shotgun (WGS) entry which is preliminary data.</text>
</comment>
<protein>
    <submittedName>
        <fullName evidence="7">Prepilin-type N-terminal cleavage/methylation domain-containing protein</fullName>
    </submittedName>
</protein>
<evidence type="ECO:0000256" key="3">
    <source>
        <dbReference type="ARBA" id="ARBA00022692"/>
    </source>
</evidence>
<dbReference type="Proteomes" id="UP000531950">
    <property type="component" value="Unassembled WGS sequence"/>
</dbReference>
<evidence type="ECO:0000256" key="6">
    <source>
        <dbReference type="SAM" id="Phobius"/>
    </source>
</evidence>
<dbReference type="PRINTS" id="PR00885">
    <property type="entry name" value="BCTERIALGSPH"/>
</dbReference>
<evidence type="ECO:0000256" key="1">
    <source>
        <dbReference type="ARBA" id="ARBA00004167"/>
    </source>
</evidence>
<dbReference type="EMBL" id="JACARG010000076">
    <property type="protein sequence ID" value="NWE17287.1"/>
    <property type="molecule type" value="Genomic_DNA"/>
</dbReference>
<comment type="subcellular location">
    <subcellularLocation>
        <location evidence="1">Membrane</location>
        <topology evidence="1">Single-pass membrane protein</topology>
    </subcellularLocation>
</comment>
<dbReference type="NCBIfam" id="TIGR02532">
    <property type="entry name" value="IV_pilin_GFxxxE"/>
    <property type="match status" value="1"/>
</dbReference>
<proteinExistence type="predicted"/>
<name>A0A7Y8EMA6_9PSED</name>
<keyword evidence="3 6" id="KW-0812">Transmembrane</keyword>
<dbReference type="SUPFAM" id="SSF54523">
    <property type="entry name" value="Pili subunits"/>
    <property type="match status" value="1"/>
</dbReference>
<evidence type="ECO:0000256" key="4">
    <source>
        <dbReference type="ARBA" id="ARBA00022989"/>
    </source>
</evidence>
<dbReference type="Pfam" id="PF07963">
    <property type="entry name" value="N_methyl"/>
    <property type="match status" value="1"/>
</dbReference>
<dbReference type="InterPro" id="IPR045584">
    <property type="entry name" value="Pilin-like"/>
</dbReference>
<keyword evidence="5 6" id="KW-0472">Membrane</keyword>
<organism evidence="7 8">
    <name type="scientific">Pseudomonas yamanorum</name>
    <dbReference type="NCBI Taxonomy" id="515393"/>
    <lineage>
        <taxon>Bacteria</taxon>
        <taxon>Pseudomonadati</taxon>
        <taxon>Pseudomonadota</taxon>
        <taxon>Gammaproteobacteria</taxon>
        <taxon>Pseudomonadales</taxon>
        <taxon>Pseudomonadaceae</taxon>
        <taxon>Pseudomonas</taxon>
    </lineage>
</organism>
<keyword evidence="4 6" id="KW-1133">Transmembrane helix</keyword>
<accession>A0A7Y8EMA6</accession>
<dbReference type="GO" id="GO:0016020">
    <property type="term" value="C:membrane"/>
    <property type="evidence" value="ECO:0007669"/>
    <property type="project" value="UniProtKB-SubCell"/>
</dbReference>
<dbReference type="RefSeq" id="WP_177047337.1">
    <property type="nucleotide sequence ID" value="NZ_JACARE010000040.1"/>
</dbReference>